<keyword evidence="9" id="KW-1185">Reference proteome</keyword>
<evidence type="ECO:0000256" key="2">
    <source>
        <dbReference type="ARBA" id="ARBA00022475"/>
    </source>
</evidence>
<sequence>MFALKNAWAALMRHKLRTVLIMLVSALTMFGTVVCAAIVHQADYMNGEGYNRQQPYAQLQMKPSLLKTRTSDNSDWTKHYVSWDQYTKLATELNSKNIQFNYTVLESVPVQSTKSLKPITSDATSDVSQDKTGGDFTLQSLFTEEALSVNPWGHYEIVKGKNIDLTQNAQLSSAIISEDLAKKNNLKVGDKFSIGTATDANKTHEYTIAGLYKYTGAPLDSTIQADGSKAKFAKDDRNNVIYISAYTLSADGFDVPEGKGWAKPYVDIVFMFNSPAEYDEFKKIVAKSDLGKDYSVTSYTLDRYAESHKGLDNIRQNMLIVMICTLSIGGALLLLLVLLGCVPRRDEIGNAMIMGVNKIRLGFQFMIEVFIPMIVGALIGWLIGINTANPIGNSVSGTNLMDISGTVKGDAAWIGALAVLLFMIIAAVRVALFPKMSLFANPYSPSPNSIERDELPESHDGKEQA</sequence>
<evidence type="ECO:0000256" key="4">
    <source>
        <dbReference type="ARBA" id="ARBA00022989"/>
    </source>
</evidence>
<proteinExistence type="predicted"/>
<keyword evidence="3 6" id="KW-0812">Transmembrane</keyword>
<evidence type="ECO:0000313" key="8">
    <source>
        <dbReference type="EMBL" id="RSX53360.1"/>
    </source>
</evidence>
<feature type="transmembrane region" description="Helical" evidence="6">
    <location>
        <begin position="363"/>
        <end position="383"/>
    </location>
</feature>
<comment type="subcellular location">
    <subcellularLocation>
        <location evidence="1">Cell membrane</location>
        <topology evidence="1">Multi-pass membrane protein</topology>
    </subcellularLocation>
</comment>
<organism evidence="8 9">
    <name type="scientific">Bifidobacterium dolichotidis</name>
    <dbReference type="NCBI Taxonomy" id="2306976"/>
    <lineage>
        <taxon>Bacteria</taxon>
        <taxon>Bacillati</taxon>
        <taxon>Actinomycetota</taxon>
        <taxon>Actinomycetes</taxon>
        <taxon>Bifidobacteriales</taxon>
        <taxon>Bifidobacteriaceae</taxon>
        <taxon>Bifidobacterium</taxon>
    </lineage>
</organism>
<dbReference type="OrthoDB" id="3227934at2"/>
<name>A0A430FKQ2_9BIFI</name>
<dbReference type="PANTHER" id="PTHR30572">
    <property type="entry name" value="MEMBRANE COMPONENT OF TRANSPORTER-RELATED"/>
    <property type="match status" value="1"/>
</dbReference>
<keyword evidence="5 6" id="KW-0472">Membrane</keyword>
<dbReference type="RefSeq" id="WP_125964101.1">
    <property type="nucleotide sequence ID" value="NZ_QXGM01000004.1"/>
</dbReference>
<gene>
    <name evidence="8" type="ORF">D2E26_1402</name>
</gene>
<feature type="domain" description="ABC3 transporter permease C-terminal" evidence="7">
    <location>
        <begin position="320"/>
        <end position="428"/>
    </location>
</feature>
<evidence type="ECO:0000256" key="5">
    <source>
        <dbReference type="ARBA" id="ARBA00023136"/>
    </source>
</evidence>
<evidence type="ECO:0000256" key="1">
    <source>
        <dbReference type="ARBA" id="ARBA00004651"/>
    </source>
</evidence>
<dbReference type="EMBL" id="QXGM01000004">
    <property type="protein sequence ID" value="RSX53360.1"/>
    <property type="molecule type" value="Genomic_DNA"/>
</dbReference>
<feature type="transmembrane region" description="Helical" evidence="6">
    <location>
        <begin position="318"/>
        <end position="342"/>
    </location>
</feature>
<protein>
    <submittedName>
        <fullName evidence="8">ABC transporter permease</fullName>
    </submittedName>
</protein>
<accession>A0A430FKQ2</accession>
<evidence type="ECO:0000313" key="9">
    <source>
        <dbReference type="Proteomes" id="UP000287609"/>
    </source>
</evidence>
<dbReference type="AlphaFoldDB" id="A0A430FKQ2"/>
<feature type="transmembrane region" description="Helical" evidence="6">
    <location>
        <begin position="411"/>
        <end position="432"/>
    </location>
</feature>
<dbReference type="InterPro" id="IPR003838">
    <property type="entry name" value="ABC3_permease_C"/>
</dbReference>
<dbReference type="GO" id="GO:0022857">
    <property type="term" value="F:transmembrane transporter activity"/>
    <property type="evidence" value="ECO:0007669"/>
    <property type="project" value="TreeGrafter"/>
</dbReference>
<dbReference type="GO" id="GO:0005886">
    <property type="term" value="C:plasma membrane"/>
    <property type="evidence" value="ECO:0007669"/>
    <property type="project" value="UniProtKB-SubCell"/>
</dbReference>
<evidence type="ECO:0000259" key="7">
    <source>
        <dbReference type="Pfam" id="PF02687"/>
    </source>
</evidence>
<reference evidence="8 9" key="1">
    <citation type="submission" date="2018-09" db="EMBL/GenBank/DDBJ databases">
        <title>Characterization of the phylogenetic diversity of five novel species belonging to the genus Bifidobacterium.</title>
        <authorList>
            <person name="Lugli G.A."/>
            <person name="Duranti S."/>
            <person name="Milani C."/>
        </authorList>
    </citation>
    <scope>NUCLEOTIDE SEQUENCE [LARGE SCALE GENOMIC DNA]</scope>
    <source>
        <strain evidence="8 9">2036B</strain>
    </source>
</reference>
<dbReference type="Proteomes" id="UP000287609">
    <property type="component" value="Unassembled WGS sequence"/>
</dbReference>
<keyword evidence="4 6" id="KW-1133">Transmembrane helix</keyword>
<comment type="caution">
    <text evidence="8">The sequence shown here is derived from an EMBL/GenBank/DDBJ whole genome shotgun (WGS) entry which is preliminary data.</text>
</comment>
<dbReference type="InterPro" id="IPR050250">
    <property type="entry name" value="Macrolide_Exporter_MacB"/>
</dbReference>
<evidence type="ECO:0000256" key="6">
    <source>
        <dbReference type="SAM" id="Phobius"/>
    </source>
</evidence>
<dbReference type="Pfam" id="PF02687">
    <property type="entry name" value="FtsX"/>
    <property type="match status" value="1"/>
</dbReference>
<evidence type="ECO:0000256" key="3">
    <source>
        <dbReference type="ARBA" id="ARBA00022692"/>
    </source>
</evidence>
<dbReference type="PANTHER" id="PTHR30572:SF9">
    <property type="entry name" value="ABC TRANSPORTER PERMEASE PROTEIN"/>
    <property type="match status" value="1"/>
</dbReference>
<keyword evidence="2" id="KW-1003">Cell membrane</keyword>